<dbReference type="EMBL" id="KK914259">
    <property type="protein sequence ID" value="KDP43707.1"/>
    <property type="molecule type" value="Genomic_DNA"/>
</dbReference>
<keyword evidence="2" id="KW-0540">Nuclease</keyword>
<dbReference type="PANTHER" id="PTHR15160">
    <property type="entry name" value="VON HIPPEL-LINDAU PROTEIN"/>
    <property type="match status" value="1"/>
</dbReference>
<dbReference type="KEGG" id="jcu:105628516"/>
<evidence type="ECO:0000259" key="4">
    <source>
        <dbReference type="PROSITE" id="PS51658"/>
    </source>
</evidence>
<name>A0A067L5Q2_JATCU</name>
<comment type="function">
    <text evidence="3">Bifunctional nuclease with both RNase and DNase activities. Involved in basal defense response. Participates in abscisic acid-derived callose deposition following infection by a necrotrophic pathogen.</text>
</comment>
<keyword evidence="2" id="KW-0378">Hydrolase</keyword>
<evidence type="ECO:0000256" key="2">
    <source>
        <dbReference type="ARBA" id="ARBA00022722"/>
    </source>
</evidence>
<dbReference type="Gene3D" id="3.10.690.10">
    <property type="entry name" value="Bifunctional nuclease domain"/>
    <property type="match status" value="1"/>
</dbReference>
<dbReference type="InterPro" id="IPR036104">
    <property type="entry name" value="BFN_sf"/>
</dbReference>
<dbReference type="InterPro" id="IPR003729">
    <property type="entry name" value="Bi_nuclease_dom"/>
</dbReference>
<protein>
    <recommendedName>
        <fullName evidence="4">BFN domain-containing protein</fullName>
    </recommendedName>
</protein>
<comment type="similarity">
    <text evidence="1">Belongs to the bifunctional nuclease family.</text>
</comment>
<evidence type="ECO:0000256" key="1">
    <source>
        <dbReference type="ARBA" id="ARBA00009095"/>
    </source>
</evidence>
<dbReference type="SUPFAM" id="SSF103256">
    <property type="entry name" value="Hypothetical protein TM0160"/>
    <property type="match status" value="1"/>
</dbReference>
<dbReference type="GO" id="GO:0004518">
    <property type="term" value="F:nuclease activity"/>
    <property type="evidence" value="ECO:0007669"/>
    <property type="project" value="UniProtKB-UniRule"/>
</dbReference>
<dbReference type="PROSITE" id="PS51658">
    <property type="entry name" value="BFN"/>
    <property type="match status" value="1"/>
</dbReference>
<dbReference type="AlphaFoldDB" id="A0A067L5Q2"/>
<evidence type="ECO:0000256" key="3">
    <source>
        <dbReference type="ARBA" id="ARBA00025428"/>
    </source>
</evidence>
<dbReference type="Pfam" id="PF02577">
    <property type="entry name" value="BFN_dom"/>
    <property type="match status" value="1"/>
</dbReference>
<gene>
    <name evidence="5" type="ORF">JCGZ_22334</name>
</gene>
<dbReference type="GO" id="GO:0016567">
    <property type="term" value="P:protein ubiquitination"/>
    <property type="evidence" value="ECO:0007669"/>
    <property type="project" value="TreeGrafter"/>
</dbReference>
<dbReference type="GO" id="GO:0030891">
    <property type="term" value="C:VCB complex"/>
    <property type="evidence" value="ECO:0007669"/>
    <property type="project" value="TreeGrafter"/>
</dbReference>
<reference evidence="5 6" key="1">
    <citation type="journal article" date="2014" name="PLoS ONE">
        <title>Global Analysis of Gene Expression Profiles in Physic Nut (Jatropha curcas L.) Seedlings Exposed to Salt Stress.</title>
        <authorList>
            <person name="Zhang L."/>
            <person name="Zhang C."/>
            <person name="Wu P."/>
            <person name="Chen Y."/>
            <person name="Li M."/>
            <person name="Jiang H."/>
            <person name="Wu G."/>
        </authorList>
    </citation>
    <scope>NUCLEOTIDE SEQUENCE [LARGE SCALE GENOMIC DNA]</scope>
    <source>
        <strain evidence="6">cv. GZQX0401</strain>
        <tissue evidence="5">Young leaves</tissue>
    </source>
</reference>
<dbReference type="PANTHER" id="PTHR15160:SF1">
    <property type="entry name" value="VON HIPPEL-LINDAU DISEASE TUMOR SUPPRESSOR"/>
    <property type="match status" value="1"/>
</dbReference>
<dbReference type="OrthoDB" id="566255at2759"/>
<dbReference type="Proteomes" id="UP000027138">
    <property type="component" value="Unassembled WGS sequence"/>
</dbReference>
<organism evidence="5 6">
    <name type="scientific">Jatropha curcas</name>
    <name type="common">Barbados nut</name>
    <dbReference type="NCBI Taxonomy" id="180498"/>
    <lineage>
        <taxon>Eukaryota</taxon>
        <taxon>Viridiplantae</taxon>
        <taxon>Streptophyta</taxon>
        <taxon>Embryophyta</taxon>
        <taxon>Tracheophyta</taxon>
        <taxon>Spermatophyta</taxon>
        <taxon>Magnoliopsida</taxon>
        <taxon>eudicotyledons</taxon>
        <taxon>Gunneridae</taxon>
        <taxon>Pentapetalae</taxon>
        <taxon>rosids</taxon>
        <taxon>fabids</taxon>
        <taxon>Malpighiales</taxon>
        <taxon>Euphorbiaceae</taxon>
        <taxon>Crotonoideae</taxon>
        <taxon>Jatropheae</taxon>
        <taxon>Jatropha</taxon>
    </lineage>
</organism>
<dbReference type="GO" id="GO:0005634">
    <property type="term" value="C:nucleus"/>
    <property type="evidence" value="ECO:0007669"/>
    <property type="project" value="TreeGrafter"/>
</dbReference>
<sequence>MLGAQFHVRSVTGFWVLRDQMNAIGGGVGGGNGGGLIQNPSGYLSVQFGFKRSLRLHCRGSGCSRKSILISCKSSRGSSSDGDRSTNAFDANDHDFLQASLLISETLLHYRMRRQGFQEDMRWQFPGKWNPFKESRPDLSFRGHEFLRRFQSPTMFLKVSCDGDFLLPIIVGEFAIEKLIDTFKGGDDNGECPDQFQLLRNLVQKLGYEVKMVRITERVVNTYFARVYFSKPGEDEILSVDARPSDAINVANRCQAPIHVNKQIVFKDAIRISYGGRVRGRKPNYDVSLDSPADGPDSLSEELHLLRNMNLAVEEERYNDAAMWRNKLMELRQSRHDHSF</sequence>
<dbReference type="STRING" id="180498.A0A067L5Q2"/>
<evidence type="ECO:0000313" key="6">
    <source>
        <dbReference type="Proteomes" id="UP000027138"/>
    </source>
</evidence>
<evidence type="ECO:0000313" key="5">
    <source>
        <dbReference type="EMBL" id="KDP43707.1"/>
    </source>
</evidence>
<accession>A0A067L5Q2</accession>
<feature type="domain" description="BFN" evidence="4">
    <location>
        <begin position="136"/>
        <end position="272"/>
    </location>
</feature>
<keyword evidence="6" id="KW-1185">Reference proteome</keyword>
<proteinExistence type="inferred from homology"/>